<reference evidence="3" key="1">
    <citation type="journal article" date="2017" name="Nat. Microbiol.">
        <title>Global analysis of biosynthetic gene clusters reveals vast potential of secondary metabolite production in Penicillium species.</title>
        <authorList>
            <person name="Nielsen J.C."/>
            <person name="Grijseels S."/>
            <person name="Prigent S."/>
            <person name="Ji B."/>
            <person name="Dainat J."/>
            <person name="Nielsen K.F."/>
            <person name="Frisvad J.C."/>
            <person name="Workman M."/>
            <person name="Nielsen J."/>
        </authorList>
    </citation>
    <scope>NUCLEOTIDE SEQUENCE [LARGE SCALE GENOMIC DNA]</scope>
    <source>
        <strain evidence="3">IBT 24891</strain>
    </source>
</reference>
<protein>
    <submittedName>
        <fullName evidence="2">Uncharacterized protein</fullName>
    </submittedName>
</protein>
<evidence type="ECO:0000256" key="1">
    <source>
        <dbReference type="SAM" id="MobiDB-lite"/>
    </source>
</evidence>
<evidence type="ECO:0000313" key="2">
    <source>
        <dbReference type="EMBL" id="OQE21750.1"/>
    </source>
</evidence>
<accession>A0A1V6T754</accession>
<evidence type="ECO:0000313" key="3">
    <source>
        <dbReference type="Proteomes" id="UP000191285"/>
    </source>
</evidence>
<comment type="caution">
    <text evidence="2">The sequence shown here is derived from an EMBL/GenBank/DDBJ whole genome shotgun (WGS) entry which is preliminary data.</text>
</comment>
<gene>
    <name evidence="2" type="ORF">PENSTE_c011G03157</name>
</gene>
<proteinExistence type="predicted"/>
<dbReference type="OrthoDB" id="4774651at2759"/>
<name>A0A1V6T754_9EURO</name>
<keyword evidence="3" id="KW-1185">Reference proteome</keyword>
<dbReference type="AlphaFoldDB" id="A0A1V6T754"/>
<dbReference type="EMBL" id="MLKD01000011">
    <property type="protein sequence ID" value="OQE21750.1"/>
    <property type="molecule type" value="Genomic_DNA"/>
</dbReference>
<feature type="region of interest" description="Disordered" evidence="1">
    <location>
        <begin position="12"/>
        <end position="51"/>
    </location>
</feature>
<dbReference type="Proteomes" id="UP000191285">
    <property type="component" value="Unassembled WGS sequence"/>
</dbReference>
<organism evidence="2 3">
    <name type="scientific">Penicillium steckii</name>
    <dbReference type="NCBI Taxonomy" id="303698"/>
    <lineage>
        <taxon>Eukaryota</taxon>
        <taxon>Fungi</taxon>
        <taxon>Dikarya</taxon>
        <taxon>Ascomycota</taxon>
        <taxon>Pezizomycotina</taxon>
        <taxon>Eurotiomycetes</taxon>
        <taxon>Eurotiomycetidae</taxon>
        <taxon>Eurotiales</taxon>
        <taxon>Aspergillaceae</taxon>
        <taxon>Penicillium</taxon>
    </lineage>
</organism>
<sequence length="296" mass="32244">MECLLIASPALSSCTSSEPGSSADEIALSGGSSSHEPSVQPGPVASSHPPPVAIDWRATNVAKLCDGYITTWIHSLSNEEGGITFPRAECSLERGRSKCGRCTHAKTPCRPIPSSIQGDVYECDRLLGWARISLEPPSPLARTRRAASLRALMITLLVCFRILYLEHRSEIRALKGSAYTTLVENCLHALPEGGRNPTGDELRGPRVGDGGYTAWDTAEAERKCSKSQNKPNEAFIQDMYNDDTNLRIICFTDDQARLLAKIKWFEVNMTFKRVNSDIHEVVLVTKDGPGGSVSAN</sequence>